<comment type="caution">
    <text evidence="2">The sequence shown here is derived from an EMBL/GenBank/DDBJ whole genome shotgun (WGS) entry which is preliminary data.</text>
</comment>
<feature type="compositionally biased region" description="Basic and acidic residues" evidence="1">
    <location>
        <begin position="22"/>
        <end position="39"/>
    </location>
</feature>
<dbReference type="EMBL" id="JAVRJZ010000002">
    <property type="protein sequence ID" value="KAK2726146.1"/>
    <property type="molecule type" value="Genomic_DNA"/>
</dbReference>
<keyword evidence="3" id="KW-1185">Reference proteome</keyword>
<evidence type="ECO:0000256" key="1">
    <source>
        <dbReference type="SAM" id="MobiDB-lite"/>
    </source>
</evidence>
<dbReference type="Proteomes" id="UP001187531">
    <property type="component" value="Unassembled WGS sequence"/>
</dbReference>
<dbReference type="AlphaFoldDB" id="A0AA88LJJ6"/>
<gene>
    <name evidence="2" type="ORF">QYM36_000562</name>
</gene>
<proteinExistence type="predicted"/>
<feature type="region of interest" description="Disordered" evidence="1">
    <location>
        <begin position="15"/>
        <end position="47"/>
    </location>
</feature>
<accession>A0AA88LJJ6</accession>
<evidence type="ECO:0000313" key="2">
    <source>
        <dbReference type="EMBL" id="KAK2726146.1"/>
    </source>
</evidence>
<protein>
    <submittedName>
        <fullName evidence="2">Uncharacterized protein</fullName>
    </submittedName>
</protein>
<organism evidence="2 3">
    <name type="scientific">Artemia franciscana</name>
    <name type="common">Brine shrimp</name>
    <name type="synonym">Artemia sanfranciscana</name>
    <dbReference type="NCBI Taxonomy" id="6661"/>
    <lineage>
        <taxon>Eukaryota</taxon>
        <taxon>Metazoa</taxon>
        <taxon>Ecdysozoa</taxon>
        <taxon>Arthropoda</taxon>
        <taxon>Crustacea</taxon>
        <taxon>Branchiopoda</taxon>
        <taxon>Anostraca</taxon>
        <taxon>Artemiidae</taxon>
        <taxon>Artemia</taxon>
    </lineage>
</organism>
<sequence length="161" mass="18587">MGAVTPIFLLNGATATRADTSNTRHDDDHKTRDRYRDHPQNFYPSAHYAPQPAYYQEPYYSPYDPYYQPQYYQQGPQYYQAAPQYYQGAPQYYQGTPAQGYGQNSGDHMDYSYNPNTPITILQSQYSANSLKQNKTKDAVGKMSFEIELENENDNTNTNLN</sequence>
<evidence type="ECO:0000313" key="3">
    <source>
        <dbReference type="Proteomes" id="UP001187531"/>
    </source>
</evidence>
<name>A0AA88LJJ6_ARTSF</name>
<reference evidence="2" key="1">
    <citation type="submission" date="2023-07" db="EMBL/GenBank/DDBJ databases">
        <title>Chromosome-level genome assembly of Artemia franciscana.</title>
        <authorList>
            <person name="Jo E."/>
        </authorList>
    </citation>
    <scope>NUCLEOTIDE SEQUENCE</scope>
    <source>
        <tissue evidence="2">Whole body</tissue>
    </source>
</reference>